<evidence type="ECO:0000313" key="2">
    <source>
        <dbReference type="EMBL" id="KAK1880752.1"/>
    </source>
</evidence>
<dbReference type="EMBL" id="JASDAP010000025">
    <property type="protein sequence ID" value="KAK1880752.1"/>
    <property type="molecule type" value="Genomic_DNA"/>
</dbReference>
<gene>
    <name evidence="2" type="ORF">KUDE01_026276</name>
</gene>
<accession>A0AAD9BBI8</accession>
<keyword evidence="1" id="KW-0175">Coiled coil</keyword>
<dbReference type="Proteomes" id="UP001228049">
    <property type="component" value="Unassembled WGS sequence"/>
</dbReference>
<sequence>MLASVTASFQLELRESRECYDANIRKSEEENLGKLESLRNEQQTVTDALRLEVLGLQDNIDSLNAKSEYNAKELARLQSLTVKEGEENENMKTAMHDLQDQLAKNKILIQEELKRTNEGEIAGKQMLASVTASLQLELRESRELFTLDQTKKAENQQLLETEMLALRERIAVITKDFESLTEQTQAKNEQLGHDHQKREVLLNEQNENLKTALQDAELESLRNEQQTVTDALRLKVLGLQDNIGVLREEKNSNADELAQIQSLTVKQYEENKNLKTEKEDYKDQLKDAKELILVNQELFTLDQTKKAENQQLLETEMLALRERIAVITKEFESLTEQTQAKNEQLGHDHQKREVLLNEQNENLKTALQLS</sequence>
<evidence type="ECO:0000256" key="1">
    <source>
        <dbReference type="SAM" id="Coils"/>
    </source>
</evidence>
<dbReference type="AlphaFoldDB" id="A0AAD9BBI8"/>
<reference evidence="2" key="1">
    <citation type="submission" date="2023-04" db="EMBL/GenBank/DDBJ databases">
        <title>Chromosome-level genome of Chaenocephalus aceratus.</title>
        <authorList>
            <person name="Park H."/>
        </authorList>
    </citation>
    <scope>NUCLEOTIDE SEQUENCE</scope>
    <source>
        <strain evidence="2">DE</strain>
        <tissue evidence="2">Muscle</tissue>
    </source>
</reference>
<feature type="coiled-coil region" evidence="1">
    <location>
        <begin position="199"/>
        <end position="226"/>
    </location>
</feature>
<protein>
    <submittedName>
        <fullName evidence="2">Laminin subunit alpha-2</fullName>
    </submittedName>
</protein>
<organism evidence="2 3">
    <name type="scientific">Dissostichus eleginoides</name>
    <name type="common">Patagonian toothfish</name>
    <name type="synonym">Dissostichus amissus</name>
    <dbReference type="NCBI Taxonomy" id="100907"/>
    <lineage>
        <taxon>Eukaryota</taxon>
        <taxon>Metazoa</taxon>
        <taxon>Chordata</taxon>
        <taxon>Craniata</taxon>
        <taxon>Vertebrata</taxon>
        <taxon>Euteleostomi</taxon>
        <taxon>Actinopterygii</taxon>
        <taxon>Neopterygii</taxon>
        <taxon>Teleostei</taxon>
        <taxon>Neoteleostei</taxon>
        <taxon>Acanthomorphata</taxon>
        <taxon>Eupercaria</taxon>
        <taxon>Perciformes</taxon>
        <taxon>Notothenioidei</taxon>
        <taxon>Nototheniidae</taxon>
        <taxon>Dissostichus</taxon>
    </lineage>
</organism>
<evidence type="ECO:0000313" key="3">
    <source>
        <dbReference type="Proteomes" id="UP001228049"/>
    </source>
</evidence>
<proteinExistence type="predicted"/>
<comment type="caution">
    <text evidence="2">The sequence shown here is derived from an EMBL/GenBank/DDBJ whole genome shotgun (WGS) entry which is preliminary data.</text>
</comment>
<name>A0AAD9BBI8_DISEL</name>
<feature type="coiled-coil region" evidence="1">
    <location>
        <begin position="264"/>
        <end position="291"/>
    </location>
</feature>
<keyword evidence="3" id="KW-1185">Reference proteome</keyword>